<evidence type="ECO:0000313" key="22">
    <source>
        <dbReference type="Proteomes" id="UP001187192"/>
    </source>
</evidence>
<dbReference type="Gene3D" id="3.40.50.620">
    <property type="entry name" value="HUPs"/>
    <property type="match status" value="1"/>
</dbReference>
<comment type="function">
    <text evidence="1">Catalyzes the attachment of glutamate to tRNA(Glu) in a two-step reaction: glutamate is first activated by ATP to form Glu-AMP and then transferred to the acceptor end of tRNA(Glu).</text>
</comment>
<dbReference type="CDD" id="cd00808">
    <property type="entry name" value="GluRS_core"/>
    <property type="match status" value="1"/>
</dbReference>
<evidence type="ECO:0000256" key="15">
    <source>
        <dbReference type="ARBA" id="ARBA00030865"/>
    </source>
</evidence>
<dbReference type="GO" id="GO:0048608">
    <property type="term" value="P:reproductive structure development"/>
    <property type="evidence" value="ECO:0007669"/>
    <property type="project" value="UniProtKB-ARBA"/>
</dbReference>
<keyword evidence="9 18" id="KW-0547">Nucleotide-binding</keyword>
<gene>
    <name evidence="21" type="ORF">TIFTF001_019295</name>
</gene>
<evidence type="ECO:0000256" key="7">
    <source>
        <dbReference type="ARBA" id="ARBA00022598"/>
    </source>
</evidence>
<dbReference type="Gene3D" id="1.10.10.350">
    <property type="match status" value="1"/>
</dbReference>
<evidence type="ECO:0000256" key="16">
    <source>
        <dbReference type="ARBA" id="ARBA00048351"/>
    </source>
</evidence>
<evidence type="ECO:0000256" key="9">
    <source>
        <dbReference type="ARBA" id="ARBA00022741"/>
    </source>
</evidence>
<dbReference type="Proteomes" id="UP001187192">
    <property type="component" value="Unassembled WGS sequence"/>
</dbReference>
<evidence type="ECO:0000256" key="18">
    <source>
        <dbReference type="RuleBase" id="RU363037"/>
    </source>
</evidence>
<dbReference type="PROSITE" id="PS00178">
    <property type="entry name" value="AA_TRNA_LIGASE_I"/>
    <property type="match status" value="1"/>
</dbReference>
<evidence type="ECO:0000256" key="4">
    <source>
        <dbReference type="ARBA" id="ARBA00007894"/>
    </source>
</evidence>
<dbReference type="GO" id="GO:0008270">
    <property type="term" value="F:zinc ion binding"/>
    <property type="evidence" value="ECO:0007669"/>
    <property type="project" value="InterPro"/>
</dbReference>
<evidence type="ECO:0000256" key="14">
    <source>
        <dbReference type="ARBA" id="ARBA00023146"/>
    </source>
</evidence>
<dbReference type="GO" id="GO:0005739">
    <property type="term" value="C:mitochondrion"/>
    <property type="evidence" value="ECO:0007669"/>
    <property type="project" value="UniProtKB-SubCell"/>
</dbReference>
<dbReference type="PANTHER" id="PTHR43311">
    <property type="entry name" value="GLUTAMATE--TRNA LIGASE"/>
    <property type="match status" value="1"/>
</dbReference>
<dbReference type="InterPro" id="IPR001412">
    <property type="entry name" value="aa-tRNA-synth_I_CS"/>
</dbReference>
<keyword evidence="8" id="KW-0934">Plastid</keyword>
<evidence type="ECO:0000259" key="19">
    <source>
        <dbReference type="Pfam" id="PF00749"/>
    </source>
</evidence>
<organism evidence="21 22">
    <name type="scientific">Ficus carica</name>
    <name type="common">Common fig</name>
    <dbReference type="NCBI Taxonomy" id="3494"/>
    <lineage>
        <taxon>Eukaryota</taxon>
        <taxon>Viridiplantae</taxon>
        <taxon>Streptophyta</taxon>
        <taxon>Embryophyta</taxon>
        <taxon>Tracheophyta</taxon>
        <taxon>Spermatophyta</taxon>
        <taxon>Magnoliopsida</taxon>
        <taxon>eudicotyledons</taxon>
        <taxon>Gunneridae</taxon>
        <taxon>Pentapetalae</taxon>
        <taxon>rosids</taxon>
        <taxon>fabids</taxon>
        <taxon>Rosales</taxon>
        <taxon>Moraceae</taxon>
        <taxon>Ficeae</taxon>
        <taxon>Ficus</taxon>
    </lineage>
</organism>
<dbReference type="InterPro" id="IPR020058">
    <property type="entry name" value="Glu/Gln-tRNA-synth_Ib_cat-dom"/>
</dbReference>
<name>A0AA88D8S9_FICCA</name>
<keyword evidence="7 18" id="KW-0436">Ligase</keyword>
<evidence type="ECO:0000256" key="11">
    <source>
        <dbReference type="ARBA" id="ARBA00022917"/>
    </source>
</evidence>
<accession>A0AA88D8S9</accession>
<keyword evidence="14 18" id="KW-0030">Aminoacyl-tRNA synthetase</keyword>
<evidence type="ECO:0000256" key="13">
    <source>
        <dbReference type="ARBA" id="ARBA00023128"/>
    </source>
</evidence>
<comment type="subcellular location">
    <subcellularLocation>
        <location evidence="2">Mitochondrion</location>
    </subcellularLocation>
    <subcellularLocation>
        <location evidence="3">Plastid</location>
        <location evidence="3">Chloroplast</location>
    </subcellularLocation>
</comment>
<dbReference type="FunFam" id="1.10.10.350:FF:000004">
    <property type="entry name" value="Glutamate--tRNA ligase chloroplastic/mitochondrial"/>
    <property type="match status" value="1"/>
</dbReference>
<evidence type="ECO:0000256" key="10">
    <source>
        <dbReference type="ARBA" id="ARBA00022840"/>
    </source>
</evidence>
<dbReference type="NCBIfam" id="TIGR00464">
    <property type="entry name" value="gltX_bact"/>
    <property type="match status" value="1"/>
</dbReference>
<evidence type="ECO:0000256" key="8">
    <source>
        <dbReference type="ARBA" id="ARBA00022640"/>
    </source>
</evidence>
<evidence type="ECO:0000256" key="5">
    <source>
        <dbReference type="ARBA" id="ARBA00012835"/>
    </source>
</evidence>
<dbReference type="Gramene" id="FCD_00000109-RA">
    <property type="protein sequence ID" value="FCD_00000109-RA:cds"/>
    <property type="gene ID" value="FCD_00000109"/>
</dbReference>
<dbReference type="EC" id="6.1.1.17" evidence="5"/>
<dbReference type="InterPro" id="IPR045462">
    <property type="entry name" value="aa-tRNA-synth_I_cd-bd"/>
</dbReference>
<dbReference type="GO" id="GO:0004818">
    <property type="term" value="F:glutamate-tRNA ligase activity"/>
    <property type="evidence" value="ECO:0007669"/>
    <property type="project" value="UniProtKB-EC"/>
</dbReference>
<proteinExistence type="inferred from homology"/>
<dbReference type="SUPFAM" id="SSF52374">
    <property type="entry name" value="Nucleotidylyl transferase"/>
    <property type="match status" value="1"/>
</dbReference>
<protein>
    <recommendedName>
        <fullName evidence="17">Glutamate--tRNA ligase, chloroplastic/mitochondrial</fullName>
        <ecNumber evidence="5">6.1.1.17</ecNumber>
    </recommendedName>
    <alternativeName>
        <fullName evidence="15">Glutamyl-tRNA synthetase</fullName>
    </alternativeName>
</protein>
<keyword evidence="6" id="KW-0150">Chloroplast</keyword>
<comment type="caution">
    <text evidence="21">The sequence shown here is derived from an EMBL/GenBank/DDBJ whole genome shotgun (WGS) entry which is preliminary data.</text>
</comment>
<feature type="domain" description="Glutamyl/glutaminyl-tRNA synthetase class Ib catalytic" evidence="19">
    <location>
        <begin position="56"/>
        <end position="373"/>
    </location>
</feature>
<dbReference type="InterPro" id="IPR000924">
    <property type="entry name" value="Glu/Gln-tRNA-synth"/>
</dbReference>
<dbReference type="GO" id="GO:0009791">
    <property type="term" value="P:post-embryonic development"/>
    <property type="evidence" value="ECO:0007669"/>
    <property type="project" value="UniProtKB-ARBA"/>
</dbReference>
<dbReference type="InterPro" id="IPR033910">
    <property type="entry name" value="GluRS_core"/>
</dbReference>
<evidence type="ECO:0000259" key="20">
    <source>
        <dbReference type="Pfam" id="PF19269"/>
    </source>
</evidence>
<dbReference type="SUPFAM" id="SSF48163">
    <property type="entry name" value="An anticodon-binding domain of class I aminoacyl-tRNA synthetases"/>
    <property type="match status" value="1"/>
</dbReference>
<evidence type="ECO:0000256" key="1">
    <source>
        <dbReference type="ARBA" id="ARBA00004051"/>
    </source>
</evidence>
<dbReference type="GO" id="GO:0000049">
    <property type="term" value="F:tRNA binding"/>
    <property type="evidence" value="ECO:0007669"/>
    <property type="project" value="InterPro"/>
</dbReference>
<keyword evidence="11 18" id="KW-0648">Protein biosynthesis</keyword>
<dbReference type="GO" id="GO:0005524">
    <property type="term" value="F:ATP binding"/>
    <property type="evidence" value="ECO:0007669"/>
    <property type="project" value="UniProtKB-KW"/>
</dbReference>
<keyword evidence="12" id="KW-0809">Transit peptide</keyword>
<keyword evidence="10 18" id="KW-0067">ATP-binding</keyword>
<dbReference type="InterPro" id="IPR008925">
    <property type="entry name" value="aa_tRNA-synth_I_cd-bd_sf"/>
</dbReference>
<reference evidence="21" key="1">
    <citation type="submission" date="2023-07" db="EMBL/GenBank/DDBJ databases">
        <title>draft genome sequence of fig (Ficus carica).</title>
        <authorList>
            <person name="Takahashi T."/>
            <person name="Nishimura K."/>
        </authorList>
    </citation>
    <scope>NUCLEOTIDE SEQUENCE</scope>
</reference>
<keyword evidence="13" id="KW-0496">Mitochondrion</keyword>
<dbReference type="Pfam" id="PF00749">
    <property type="entry name" value="tRNA-synt_1c"/>
    <property type="match status" value="1"/>
</dbReference>
<evidence type="ECO:0000313" key="21">
    <source>
        <dbReference type="EMBL" id="GMN50138.1"/>
    </source>
</evidence>
<comment type="catalytic activity">
    <reaction evidence="16">
        <text>tRNA(Glu) + L-glutamate + ATP = L-glutamyl-tRNA(Glu) + AMP + diphosphate</text>
        <dbReference type="Rhea" id="RHEA:23540"/>
        <dbReference type="Rhea" id="RHEA-COMP:9663"/>
        <dbReference type="Rhea" id="RHEA-COMP:9680"/>
        <dbReference type="ChEBI" id="CHEBI:29985"/>
        <dbReference type="ChEBI" id="CHEBI:30616"/>
        <dbReference type="ChEBI" id="CHEBI:33019"/>
        <dbReference type="ChEBI" id="CHEBI:78442"/>
        <dbReference type="ChEBI" id="CHEBI:78520"/>
        <dbReference type="ChEBI" id="CHEBI:456215"/>
        <dbReference type="EC" id="6.1.1.17"/>
    </reaction>
</comment>
<comment type="similarity">
    <text evidence="4">Belongs to the class-I aminoacyl-tRNA synthetase family. Glutamate--tRNA ligase type 1 subfamily.</text>
</comment>
<dbReference type="InterPro" id="IPR014729">
    <property type="entry name" value="Rossmann-like_a/b/a_fold"/>
</dbReference>
<dbReference type="HAMAP" id="MF_00022">
    <property type="entry name" value="Glu_tRNA_synth_type1"/>
    <property type="match status" value="1"/>
</dbReference>
<sequence>MATLVGAPWMRIRFCPEVAPPFLRRSCLYCRSKGIQDFRRIRTFSVSAKNGGEEGNVRVRFAPSPTGNLHVGGARTALFNYLFARSKGGKFVLRIEDTDLERSTKESEETMLQDLSWLGLDWDEGPGVGGDYGPYRQSERNSMYKEYAEKLLESGHVYRCFCSNEELEKMKEIAKLKQLPPVYTGKWANATDDEVQEELEKGTPHTYRFRVRKEGSLKINDLIRGEVSWNLDTLGDFVIMRSNGQPVYNFCVTVDDATMAISHVIRAEEHLPNTLRQALIYKALGFPMPYFAHVSLILAPDRSKLSKRHGATSVGQFREMGYLPQGMVNYLALLGWGDGTENEFFTLEQLVEKFSIDRVNKSGAIFDSTKLRWMNGEHLRVIPLEELTKLIGERWKSTGLLTQSEGPFIDEAVQLLKDGIDLIPDSDKALSNMLSYPLHDTLKSPEAKPILDDKLAEFSASLIAAYDNGEILSALEEGSAGWQKWVKSFGKSLKRKGKSLFMPLRVLLTGKLHGPDMASSVVLIHKAEICGIVAPQVRFVPLNERFKMLRQLDWEALTKDKPLVEATTAASN</sequence>
<evidence type="ECO:0000256" key="17">
    <source>
        <dbReference type="ARBA" id="ARBA00067539"/>
    </source>
</evidence>
<dbReference type="AlphaFoldDB" id="A0AA88D8S9"/>
<dbReference type="InterPro" id="IPR020751">
    <property type="entry name" value="aa-tRNA-synth_I_codon-bd_sub2"/>
</dbReference>
<evidence type="ECO:0000256" key="12">
    <source>
        <dbReference type="ARBA" id="ARBA00022946"/>
    </source>
</evidence>
<feature type="domain" description="Aminoacyl-tRNA synthetase class I anticodon-binding" evidence="20">
    <location>
        <begin position="470"/>
        <end position="528"/>
    </location>
</feature>
<dbReference type="InterPro" id="IPR049940">
    <property type="entry name" value="GluQ/Sye"/>
</dbReference>
<dbReference type="GO" id="GO:0009507">
    <property type="term" value="C:chloroplast"/>
    <property type="evidence" value="ECO:0007669"/>
    <property type="project" value="UniProtKB-SubCell"/>
</dbReference>
<evidence type="ECO:0000256" key="3">
    <source>
        <dbReference type="ARBA" id="ARBA00004229"/>
    </source>
</evidence>
<keyword evidence="22" id="KW-1185">Reference proteome</keyword>
<dbReference type="FunFam" id="3.40.50.620:FF:000045">
    <property type="entry name" value="Glutamate--tRNA ligase, mitochondrial"/>
    <property type="match status" value="1"/>
</dbReference>
<evidence type="ECO:0000256" key="6">
    <source>
        <dbReference type="ARBA" id="ARBA00022528"/>
    </source>
</evidence>
<dbReference type="EMBL" id="BTGU01000033">
    <property type="protein sequence ID" value="GMN50138.1"/>
    <property type="molecule type" value="Genomic_DNA"/>
</dbReference>
<evidence type="ECO:0000256" key="2">
    <source>
        <dbReference type="ARBA" id="ARBA00004173"/>
    </source>
</evidence>
<dbReference type="PANTHER" id="PTHR43311:SF2">
    <property type="entry name" value="GLUTAMATE--TRNA LIGASE, MITOCHONDRIAL-RELATED"/>
    <property type="match status" value="1"/>
</dbReference>
<dbReference type="GO" id="GO:0006424">
    <property type="term" value="P:glutamyl-tRNA aminoacylation"/>
    <property type="evidence" value="ECO:0007669"/>
    <property type="project" value="InterPro"/>
</dbReference>
<dbReference type="Pfam" id="PF19269">
    <property type="entry name" value="Anticodon_2"/>
    <property type="match status" value="1"/>
</dbReference>
<dbReference type="InterPro" id="IPR004527">
    <property type="entry name" value="Glu-tRNA-ligase_bac/mito"/>
</dbReference>
<dbReference type="PRINTS" id="PR00987">
    <property type="entry name" value="TRNASYNTHGLU"/>
</dbReference>